<name>A0A166SS56_9AGAM</name>
<dbReference type="Gene3D" id="3.40.50.300">
    <property type="entry name" value="P-loop containing nucleotide triphosphate hydrolases"/>
    <property type="match status" value="1"/>
</dbReference>
<accession>A0A166SS56</accession>
<dbReference type="PROSITE" id="PS50005">
    <property type="entry name" value="TPR"/>
    <property type="match status" value="1"/>
</dbReference>
<dbReference type="OrthoDB" id="5986190at2759"/>
<reference evidence="4 5" key="1">
    <citation type="journal article" date="2016" name="Mol. Biol. Evol.">
        <title>Comparative Genomics of Early-Diverging Mushroom-Forming Fungi Provides Insights into the Origins of Lignocellulose Decay Capabilities.</title>
        <authorList>
            <person name="Nagy L.G."/>
            <person name="Riley R."/>
            <person name="Tritt A."/>
            <person name="Adam C."/>
            <person name="Daum C."/>
            <person name="Floudas D."/>
            <person name="Sun H."/>
            <person name="Yadav J.S."/>
            <person name="Pangilinan J."/>
            <person name="Larsson K.H."/>
            <person name="Matsuura K."/>
            <person name="Barry K."/>
            <person name="Labutti K."/>
            <person name="Kuo R."/>
            <person name="Ohm R.A."/>
            <person name="Bhattacharya S.S."/>
            <person name="Shirouzu T."/>
            <person name="Yoshinaga Y."/>
            <person name="Martin F.M."/>
            <person name="Grigoriev I.V."/>
            <person name="Hibbett D.S."/>
        </authorList>
    </citation>
    <scope>NUCLEOTIDE SEQUENCE [LARGE SCALE GENOMIC DNA]</scope>
    <source>
        <strain evidence="4 5">CBS 109695</strain>
    </source>
</reference>
<dbReference type="AlphaFoldDB" id="A0A166SS56"/>
<dbReference type="EMBL" id="KV417497">
    <property type="protein sequence ID" value="KZP29763.1"/>
    <property type="molecule type" value="Genomic_DNA"/>
</dbReference>
<organism evidence="4 5">
    <name type="scientific">Athelia psychrophila</name>
    <dbReference type="NCBI Taxonomy" id="1759441"/>
    <lineage>
        <taxon>Eukaryota</taxon>
        <taxon>Fungi</taxon>
        <taxon>Dikarya</taxon>
        <taxon>Basidiomycota</taxon>
        <taxon>Agaricomycotina</taxon>
        <taxon>Agaricomycetes</taxon>
        <taxon>Agaricomycetidae</taxon>
        <taxon>Atheliales</taxon>
        <taxon>Atheliaceae</taxon>
        <taxon>Athelia</taxon>
    </lineage>
</organism>
<keyword evidence="5" id="KW-1185">Reference proteome</keyword>
<feature type="compositionally biased region" description="Low complexity" evidence="2">
    <location>
        <begin position="362"/>
        <end position="372"/>
    </location>
</feature>
<evidence type="ECO:0000256" key="2">
    <source>
        <dbReference type="SAM" id="MobiDB-lite"/>
    </source>
</evidence>
<dbReference type="InterPro" id="IPR019734">
    <property type="entry name" value="TPR_rpt"/>
</dbReference>
<dbReference type="STRING" id="436010.A0A166SS56"/>
<evidence type="ECO:0000313" key="5">
    <source>
        <dbReference type="Proteomes" id="UP000076532"/>
    </source>
</evidence>
<dbReference type="SUPFAM" id="SSF48452">
    <property type="entry name" value="TPR-like"/>
    <property type="match status" value="2"/>
</dbReference>
<dbReference type="Proteomes" id="UP000076532">
    <property type="component" value="Unassembled WGS sequence"/>
</dbReference>
<evidence type="ECO:0000313" key="4">
    <source>
        <dbReference type="EMBL" id="KZP29763.1"/>
    </source>
</evidence>
<sequence length="810" mass="89693">MSSHVDAQNSTFTTVSGNQINNVAGDQHNHYALQAEADPLHQPLSFNDAPTGLLSPHFSGRELTLKLIFERFDASIMSGPRKCAVYGMPGIGKTQLAVRCSQMAYLERKYALVFWMSGSSIEKLHQGFSKILDLIDHRDRHMSSQSAVLAAAQRWLEESDSHETSWLIVVDNANQKTVHFLRQHLPRKNSMGAILFTTRTHAVASALVQAEQQLLLELTPPELTIAIEIFLKEANSGIPADSFDYQVIQEVVKSFGCLPLAISHAASISKQLHLRAKEFLELCMGPNRFELISWENDLTDYEQKSVAATFMRQLIELENKSSDYSNLLKVISFFDTEAISLTMLLDGAKELLQSKSARAPFTSLTQPSSSTPTLPPKDRKKLPIDGIVESDGSITMNVQAESLFALIRAPTGGTVLRIHDLVRETIRGTLKRDSLDRHWFDIAIELVCGAFRDIPDHESPVFWARCEMLAPHIQEMTAWDGEYAFQNTRFVRANIGMTTYLLSRGRCEDAEVLAVRAMSAMGNLRGLDHPATLQAVHNVGTIYRVQGNYTEALPLLERALRGREEKHGMEHVATLTTMTGLAGIYIHQARYAEAEALLKRALKGKEIIFGPEASETLAVVNDFAIVNALQGRYVVAEAMFRRALVGYQQISGADSAACFSILDGLARVLSGQQGRLREAEEFHARALAGKEKLLGATHPDTLRSINNLSEIALAKEDYCEAERLSLKALAGGERTLAPGHPTTLMAAKCLATIYVAQNRDNEAEPYLRRAWTGELKRFGPGHPNTRHTLGLLIAVLEKQGKMTEVSSLRG</sequence>
<dbReference type="Gene3D" id="1.25.40.10">
    <property type="entry name" value="Tetratricopeptide repeat domain"/>
    <property type="match status" value="2"/>
</dbReference>
<proteinExistence type="predicted"/>
<dbReference type="InterPro" id="IPR027417">
    <property type="entry name" value="P-loop_NTPase"/>
</dbReference>
<evidence type="ECO:0000256" key="1">
    <source>
        <dbReference type="PROSITE-ProRule" id="PRU00339"/>
    </source>
</evidence>
<dbReference type="GO" id="GO:0043531">
    <property type="term" value="F:ADP binding"/>
    <property type="evidence" value="ECO:0007669"/>
    <property type="project" value="InterPro"/>
</dbReference>
<dbReference type="PANTHER" id="PTHR46082:SF6">
    <property type="entry name" value="AAA+ ATPASE DOMAIN-CONTAINING PROTEIN-RELATED"/>
    <property type="match status" value="1"/>
</dbReference>
<dbReference type="InterPro" id="IPR053137">
    <property type="entry name" value="NLR-like"/>
</dbReference>
<dbReference type="PANTHER" id="PTHR46082">
    <property type="entry name" value="ATP/GTP-BINDING PROTEIN-RELATED"/>
    <property type="match status" value="1"/>
</dbReference>
<dbReference type="InterPro" id="IPR011990">
    <property type="entry name" value="TPR-like_helical_dom_sf"/>
</dbReference>
<feature type="domain" description="NB-ARC" evidence="3">
    <location>
        <begin position="82"/>
        <end position="215"/>
    </location>
</feature>
<evidence type="ECO:0000259" key="3">
    <source>
        <dbReference type="Pfam" id="PF00931"/>
    </source>
</evidence>
<keyword evidence="1" id="KW-0802">TPR repeat</keyword>
<feature type="repeat" description="TPR" evidence="1">
    <location>
        <begin position="533"/>
        <end position="566"/>
    </location>
</feature>
<gene>
    <name evidence="4" type="ORF">FIBSPDRAFT_1038767</name>
</gene>
<dbReference type="InterPro" id="IPR002182">
    <property type="entry name" value="NB-ARC"/>
</dbReference>
<dbReference type="Pfam" id="PF00931">
    <property type="entry name" value="NB-ARC"/>
    <property type="match status" value="1"/>
</dbReference>
<feature type="region of interest" description="Disordered" evidence="2">
    <location>
        <begin position="362"/>
        <end position="382"/>
    </location>
</feature>
<dbReference type="Pfam" id="PF13424">
    <property type="entry name" value="TPR_12"/>
    <property type="match status" value="3"/>
</dbReference>
<dbReference type="SUPFAM" id="SSF52540">
    <property type="entry name" value="P-loop containing nucleoside triphosphate hydrolases"/>
    <property type="match status" value="1"/>
</dbReference>
<protein>
    <submittedName>
        <fullName evidence="4">TPR-like protein</fullName>
    </submittedName>
</protein>